<dbReference type="SUPFAM" id="SSF48452">
    <property type="entry name" value="TPR-like"/>
    <property type="match status" value="1"/>
</dbReference>
<dbReference type="Proteomes" id="UP000030700">
    <property type="component" value="Unassembled WGS sequence"/>
</dbReference>
<sequence>MKRDEKFRLFVAMVIGLAICWSGEFLGVPIVQPAMAFDPDENSGDNFFPEHATDIRQRNDSRWINYDRGDKTDWLKVAADPKDGLRVVTDIQIINVEGTVVLEIFRDDPYSSPDEIRKISAPELLHFTNPGSGAQYFKIYAENAGSLAQYSFVYTQVPAASIEALQNPMPTPLETPIITPDLTVTPEATATPSPTLTPEPTPTASPTPTIMPEPTATPIPTFTPEPTATPSPMPTVTPEPTATPSPMPTVTPEPTATPSPMPTVTPEPTATVVSASVPVQEITPIPTASPTTILPTPPATQPPSSEASSSNGQGLLTRVQTQIQRFIPTLPLAMFLWGGLLISSAMALLLLILLIRARRKLNAGQKTETEVITPAEYKMLGDFASEQGKLPLAERCYRKVVELEPYNWAIHYDLGLFLFQAARYKEAIKEFHLYFRHDIIMPEAYAYLGYAYLMCKDLARAEEYYRKVSELTPDNPDSYVGLGVIAQTKNQYQQAYGYYQKALECDPRCQEARQNIQQIQPYL</sequence>
<dbReference type="PANTHER" id="PTHR44858">
    <property type="entry name" value="TETRATRICOPEPTIDE REPEAT PROTEIN 6"/>
    <property type="match status" value="1"/>
</dbReference>
<dbReference type="Gene3D" id="1.25.40.10">
    <property type="entry name" value="Tetratricopeptide repeat domain"/>
    <property type="match status" value="2"/>
</dbReference>
<dbReference type="EMBL" id="DF820456">
    <property type="protein sequence ID" value="GAK50752.1"/>
    <property type="molecule type" value="Genomic_DNA"/>
</dbReference>
<dbReference type="Pfam" id="PF13432">
    <property type="entry name" value="TPR_16"/>
    <property type="match status" value="1"/>
</dbReference>
<evidence type="ECO:0000256" key="5">
    <source>
        <dbReference type="SAM" id="Phobius"/>
    </source>
</evidence>
<feature type="compositionally biased region" description="Low complexity" evidence="4">
    <location>
        <begin position="285"/>
        <end position="294"/>
    </location>
</feature>
<feature type="repeat" description="TPR" evidence="3">
    <location>
        <begin position="476"/>
        <end position="509"/>
    </location>
</feature>
<evidence type="ECO:0000313" key="7">
    <source>
        <dbReference type="Proteomes" id="UP000030700"/>
    </source>
</evidence>
<evidence type="ECO:0000313" key="6">
    <source>
        <dbReference type="EMBL" id="GAK50752.1"/>
    </source>
</evidence>
<dbReference type="InterPro" id="IPR019734">
    <property type="entry name" value="TPR_rpt"/>
</dbReference>
<dbReference type="AlphaFoldDB" id="A0A0S6VTH7"/>
<dbReference type="Pfam" id="PF13181">
    <property type="entry name" value="TPR_8"/>
    <property type="match status" value="1"/>
</dbReference>
<dbReference type="HOGENOM" id="CLU_520392_0_0_0"/>
<dbReference type="Pfam" id="PF07719">
    <property type="entry name" value="TPR_2"/>
    <property type="match status" value="1"/>
</dbReference>
<feature type="repeat" description="TPR" evidence="3">
    <location>
        <begin position="442"/>
        <end position="475"/>
    </location>
</feature>
<dbReference type="InterPro" id="IPR013105">
    <property type="entry name" value="TPR_2"/>
</dbReference>
<dbReference type="PANTHER" id="PTHR44858:SF1">
    <property type="entry name" value="UDP-N-ACETYLGLUCOSAMINE--PEPTIDE N-ACETYLGLUCOSAMINYLTRANSFERASE SPINDLY-RELATED"/>
    <property type="match status" value="1"/>
</dbReference>
<dbReference type="InterPro" id="IPR011990">
    <property type="entry name" value="TPR-like_helical_dom_sf"/>
</dbReference>
<evidence type="ECO:0000256" key="2">
    <source>
        <dbReference type="ARBA" id="ARBA00022803"/>
    </source>
</evidence>
<feature type="transmembrane region" description="Helical" evidence="5">
    <location>
        <begin position="334"/>
        <end position="355"/>
    </location>
</feature>
<feature type="region of interest" description="Disordered" evidence="4">
    <location>
        <begin position="285"/>
        <end position="312"/>
    </location>
</feature>
<feature type="compositionally biased region" description="Pro residues" evidence="4">
    <location>
        <begin position="195"/>
        <end position="263"/>
    </location>
</feature>
<keyword evidence="5" id="KW-1133">Transmembrane helix</keyword>
<name>A0A0S6VTH7_9BACT</name>
<evidence type="ECO:0000256" key="1">
    <source>
        <dbReference type="ARBA" id="ARBA00022737"/>
    </source>
</evidence>
<evidence type="ECO:0000256" key="4">
    <source>
        <dbReference type="SAM" id="MobiDB-lite"/>
    </source>
</evidence>
<keyword evidence="5" id="KW-0472">Membrane</keyword>
<dbReference type="InterPro" id="IPR050498">
    <property type="entry name" value="Ycf3"/>
</dbReference>
<evidence type="ECO:0000256" key="3">
    <source>
        <dbReference type="PROSITE-ProRule" id="PRU00339"/>
    </source>
</evidence>
<accession>A0A0S6VTH7</accession>
<keyword evidence="2 3" id="KW-0802">TPR repeat</keyword>
<keyword evidence="7" id="KW-1185">Reference proteome</keyword>
<feature type="repeat" description="TPR" evidence="3">
    <location>
        <begin position="374"/>
        <end position="407"/>
    </location>
</feature>
<keyword evidence="5" id="KW-0812">Transmembrane</keyword>
<dbReference type="STRING" id="1499966.U14_01992"/>
<protein>
    <submittedName>
        <fullName evidence="6">Mucin 2, intestinal/tracheal</fullName>
    </submittedName>
</protein>
<organism evidence="6">
    <name type="scientific">Candidatus Moduliflexus flocculans</name>
    <dbReference type="NCBI Taxonomy" id="1499966"/>
    <lineage>
        <taxon>Bacteria</taxon>
        <taxon>Candidatus Moduliflexota</taxon>
        <taxon>Candidatus Moduliflexia</taxon>
        <taxon>Candidatus Moduliflexales</taxon>
        <taxon>Candidatus Moduliflexaceae</taxon>
    </lineage>
</organism>
<keyword evidence="1" id="KW-0677">Repeat</keyword>
<proteinExistence type="predicted"/>
<feature type="region of interest" description="Disordered" evidence="4">
    <location>
        <begin position="186"/>
        <end position="263"/>
    </location>
</feature>
<dbReference type="SMART" id="SM00028">
    <property type="entry name" value="TPR"/>
    <property type="match status" value="3"/>
</dbReference>
<dbReference type="PROSITE" id="PS50005">
    <property type="entry name" value="TPR"/>
    <property type="match status" value="3"/>
</dbReference>
<reference evidence="6" key="1">
    <citation type="journal article" date="2015" name="PeerJ">
        <title>First genomic representation of candidate bacterial phylum KSB3 points to enhanced environmental sensing as a trigger of wastewater bulking.</title>
        <authorList>
            <person name="Sekiguchi Y."/>
            <person name="Ohashi A."/>
            <person name="Parks D.H."/>
            <person name="Yamauchi T."/>
            <person name="Tyson G.W."/>
            <person name="Hugenholtz P."/>
        </authorList>
    </citation>
    <scope>NUCLEOTIDE SEQUENCE [LARGE SCALE GENOMIC DNA]</scope>
</reference>
<gene>
    <name evidence="6" type="ORF">U14_01992</name>
</gene>